<evidence type="ECO:0000313" key="2">
    <source>
        <dbReference type="EMBL" id="OOK73209.1"/>
    </source>
</evidence>
<protein>
    <submittedName>
        <fullName evidence="3">Uncharacterized protein</fullName>
    </submittedName>
</protein>
<proteinExistence type="predicted"/>
<gene>
    <name evidence="2" type="ORF">BZL29_5095</name>
    <name evidence="3" type="ORF">BZL30_3456</name>
</gene>
<dbReference type="Proteomes" id="UP000189229">
    <property type="component" value="Unassembled WGS sequence"/>
</dbReference>
<accession>A0A1V3XBH4</accession>
<evidence type="ECO:0000313" key="4">
    <source>
        <dbReference type="Proteomes" id="UP000188532"/>
    </source>
</evidence>
<evidence type="ECO:0000313" key="3">
    <source>
        <dbReference type="EMBL" id="OOK76584.1"/>
    </source>
</evidence>
<evidence type="ECO:0000256" key="1">
    <source>
        <dbReference type="SAM" id="MobiDB-lite"/>
    </source>
</evidence>
<dbReference type="AlphaFoldDB" id="A0A1V3XBH4"/>
<reference evidence="4 5" key="1">
    <citation type="submission" date="2017-02" db="EMBL/GenBank/DDBJ databases">
        <title>Complete genome sequences of Mycobacterium kansasii strains isolated from rhesus macaques.</title>
        <authorList>
            <person name="Panda A."/>
            <person name="Nagaraj S."/>
            <person name="Zhao X."/>
            <person name="Tettelin H."/>
            <person name="Detolla L.J."/>
        </authorList>
    </citation>
    <scope>NUCLEOTIDE SEQUENCE [LARGE SCALE GENOMIC DNA]</scope>
    <source>
        <strain evidence="2 4">11-3469</strain>
        <strain evidence="3 5">11-3813</strain>
    </source>
</reference>
<organism evidence="3 5">
    <name type="scientific">Mycobacterium kansasii</name>
    <dbReference type="NCBI Taxonomy" id="1768"/>
    <lineage>
        <taxon>Bacteria</taxon>
        <taxon>Bacillati</taxon>
        <taxon>Actinomycetota</taxon>
        <taxon>Actinomycetes</taxon>
        <taxon>Mycobacteriales</taxon>
        <taxon>Mycobacteriaceae</taxon>
        <taxon>Mycobacterium</taxon>
    </lineage>
</organism>
<name>A0A1V3XBH4_MYCKA</name>
<feature type="region of interest" description="Disordered" evidence="1">
    <location>
        <begin position="1"/>
        <end position="45"/>
    </location>
</feature>
<comment type="caution">
    <text evidence="3">The sequence shown here is derived from an EMBL/GenBank/DDBJ whole genome shotgun (WGS) entry which is preliminary data.</text>
</comment>
<sequence length="45" mass="5109">MFLRMSKLIMEAPESPKAKVAEGKAVAGRRSLRTNAQRRREPSRP</sequence>
<evidence type="ECO:0000313" key="5">
    <source>
        <dbReference type="Proteomes" id="UP000189229"/>
    </source>
</evidence>
<dbReference type="Proteomes" id="UP000188532">
    <property type="component" value="Unassembled WGS sequence"/>
</dbReference>
<dbReference type="EMBL" id="MVBN01000005">
    <property type="protein sequence ID" value="OOK73209.1"/>
    <property type="molecule type" value="Genomic_DNA"/>
</dbReference>
<dbReference type="EMBL" id="MVBM01000003">
    <property type="protein sequence ID" value="OOK76584.1"/>
    <property type="molecule type" value="Genomic_DNA"/>
</dbReference>